<proteinExistence type="predicted"/>
<dbReference type="AlphaFoldDB" id="A0A2P2K8K1"/>
<keyword evidence="1" id="KW-0812">Transmembrane</keyword>
<sequence length="46" mass="5282">MSGASMDEIMEIMTRGMRKKSRKSKVCLWVAYILIPVCLITLNFLC</sequence>
<feature type="transmembrane region" description="Helical" evidence="1">
    <location>
        <begin position="26"/>
        <end position="45"/>
    </location>
</feature>
<keyword evidence="1" id="KW-0472">Membrane</keyword>
<dbReference type="EMBL" id="GGEC01021595">
    <property type="protein sequence ID" value="MBX02079.1"/>
    <property type="molecule type" value="Transcribed_RNA"/>
</dbReference>
<evidence type="ECO:0000313" key="2">
    <source>
        <dbReference type="EMBL" id="MBX02079.1"/>
    </source>
</evidence>
<name>A0A2P2K8K1_RHIMU</name>
<protein>
    <submittedName>
        <fullName evidence="2">Uncharacterized protein</fullName>
    </submittedName>
</protein>
<evidence type="ECO:0000256" key="1">
    <source>
        <dbReference type="SAM" id="Phobius"/>
    </source>
</evidence>
<keyword evidence="1" id="KW-1133">Transmembrane helix</keyword>
<reference evidence="2" key="1">
    <citation type="submission" date="2018-02" db="EMBL/GenBank/DDBJ databases">
        <title>Rhizophora mucronata_Transcriptome.</title>
        <authorList>
            <person name="Meera S.P."/>
            <person name="Sreeshan A."/>
            <person name="Augustine A."/>
        </authorList>
    </citation>
    <scope>NUCLEOTIDE SEQUENCE</scope>
    <source>
        <tissue evidence="2">Leaf</tissue>
    </source>
</reference>
<accession>A0A2P2K8K1</accession>
<organism evidence="2">
    <name type="scientific">Rhizophora mucronata</name>
    <name type="common">Asiatic mangrove</name>
    <dbReference type="NCBI Taxonomy" id="61149"/>
    <lineage>
        <taxon>Eukaryota</taxon>
        <taxon>Viridiplantae</taxon>
        <taxon>Streptophyta</taxon>
        <taxon>Embryophyta</taxon>
        <taxon>Tracheophyta</taxon>
        <taxon>Spermatophyta</taxon>
        <taxon>Magnoliopsida</taxon>
        <taxon>eudicotyledons</taxon>
        <taxon>Gunneridae</taxon>
        <taxon>Pentapetalae</taxon>
        <taxon>rosids</taxon>
        <taxon>fabids</taxon>
        <taxon>Malpighiales</taxon>
        <taxon>Rhizophoraceae</taxon>
        <taxon>Rhizophora</taxon>
    </lineage>
</organism>